<reference evidence="1 2" key="1">
    <citation type="journal article" date="2006" name="Science">
        <title>The genome of black cottonwood, Populus trichocarpa (Torr. &amp; Gray).</title>
        <authorList>
            <person name="Tuskan G.A."/>
            <person name="Difazio S."/>
            <person name="Jansson S."/>
            <person name="Bohlmann J."/>
            <person name="Grigoriev I."/>
            <person name="Hellsten U."/>
            <person name="Putnam N."/>
            <person name="Ralph S."/>
            <person name="Rombauts S."/>
            <person name="Salamov A."/>
            <person name="Schein J."/>
            <person name="Sterck L."/>
            <person name="Aerts A."/>
            <person name="Bhalerao R.R."/>
            <person name="Bhalerao R.P."/>
            <person name="Blaudez D."/>
            <person name="Boerjan W."/>
            <person name="Brun A."/>
            <person name="Brunner A."/>
            <person name="Busov V."/>
            <person name="Campbell M."/>
            <person name="Carlson J."/>
            <person name="Chalot M."/>
            <person name="Chapman J."/>
            <person name="Chen G.L."/>
            <person name="Cooper D."/>
            <person name="Coutinho P.M."/>
            <person name="Couturier J."/>
            <person name="Covert S."/>
            <person name="Cronk Q."/>
            <person name="Cunningham R."/>
            <person name="Davis J."/>
            <person name="Degroeve S."/>
            <person name="Dejardin A."/>
            <person name="Depamphilis C."/>
            <person name="Detter J."/>
            <person name="Dirks B."/>
            <person name="Dubchak I."/>
            <person name="Duplessis S."/>
            <person name="Ehlting J."/>
            <person name="Ellis B."/>
            <person name="Gendler K."/>
            <person name="Goodstein D."/>
            <person name="Gribskov M."/>
            <person name="Grimwood J."/>
            <person name="Groover A."/>
            <person name="Gunter L."/>
            <person name="Hamberger B."/>
            <person name="Heinze B."/>
            <person name="Helariutta Y."/>
            <person name="Henrissat B."/>
            <person name="Holligan D."/>
            <person name="Holt R."/>
            <person name="Huang W."/>
            <person name="Islam-Faridi N."/>
            <person name="Jones S."/>
            <person name="Jones-Rhoades M."/>
            <person name="Jorgensen R."/>
            <person name="Joshi C."/>
            <person name="Kangasjarvi J."/>
            <person name="Karlsson J."/>
            <person name="Kelleher C."/>
            <person name="Kirkpatrick R."/>
            <person name="Kirst M."/>
            <person name="Kohler A."/>
            <person name="Kalluri U."/>
            <person name="Larimer F."/>
            <person name="Leebens-Mack J."/>
            <person name="Leple J.C."/>
            <person name="Locascio P."/>
            <person name="Lou Y."/>
            <person name="Lucas S."/>
            <person name="Martin F."/>
            <person name="Montanini B."/>
            <person name="Napoli C."/>
            <person name="Nelson D.R."/>
            <person name="Nelson C."/>
            <person name="Nieminen K."/>
            <person name="Nilsson O."/>
            <person name="Pereda V."/>
            <person name="Peter G."/>
            <person name="Philippe R."/>
            <person name="Pilate G."/>
            <person name="Poliakov A."/>
            <person name="Razumovskaya J."/>
            <person name="Richardson P."/>
            <person name="Rinaldi C."/>
            <person name="Ritland K."/>
            <person name="Rouze P."/>
            <person name="Ryaboy D."/>
            <person name="Schmutz J."/>
            <person name="Schrader J."/>
            <person name="Segerman B."/>
            <person name="Shin H."/>
            <person name="Siddiqui A."/>
            <person name="Sterky F."/>
            <person name="Terry A."/>
            <person name="Tsai C.J."/>
            <person name="Uberbacher E."/>
            <person name="Unneberg P."/>
            <person name="Vahala J."/>
            <person name="Wall K."/>
            <person name="Wessler S."/>
            <person name="Yang G."/>
            <person name="Yin T."/>
            <person name="Douglas C."/>
            <person name="Marra M."/>
            <person name="Sandberg G."/>
            <person name="Van de Peer Y."/>
            <person name="Rokhsar D."/>
        </authorList>
    </citation>
    <scope>NUCLEOTIDE SEQUENCE [LARGE SCALE GENOMIC DNA]</scope>
    <source>
        <strain evidence="2">cv. Nisqually</strain>
    </source>
</reference>
<accession>U5GTF4</accession>
<organism evidence="1 2">
    <name type="scientific">Populus trichocarpa</name>
    <name type="common">Western balsam poplar</name>
    <name type="synonym">Populus balsamifera subsp. trichocarpa</name>
    <dbReference type="NCBI Taxonomy" id="3694"/>
    <lineage>
        <taxon>Eukaryota</taxon>
        <taxon>Viridiplantae</taxon>
        <taxon>Streptophyta</taxon>
        <taxon>Embryophyta</taxon>
        <taxon>Tracheophyta</taxon>
        <taxon>Spermatophyta</taxon>
        <taxon>Magnoliopsida</taxon>
        <taxon>eudicotyledons</taxon>
        <taxon>Gunneridae</taxon>
        <taxon>Pentapetalae</taxon>
        <taxon>rosids</taxon>
        <taxon>fabids</taxon>
        <taxon>Malpighiales</taxon>
        <taxon>Salicaceae</taxon>
        <taxon>Saliceae</taxon>
        <taxon>Populus</taxon>
    </lineage>
</organism>
<protein>
    <submittedName>
        <fullName evidence="1">Uncharacterized protein</fullName>
    </submittedName>
</protein>
<dbReference type="HOGENOM" id="CLU_191005_0_0_1"/>
<evidence type="ECO:0000313" key="1">
    <source>
        <dbReference type="EMBL" id="PNT52937.1"/>
    </source>
</evidence>
<sequence length="87" mass="9546">MKESFLNPVFIICRKIENVMADSALSTFTTWKSRAFASGSRVNMAGLPDRLSIYGIPEEHNTIRHCIPLTSYKASCQNHSLGAGGLS</sequence>
<evidence type="ECO:0000313" key="2">
    <source>
        <dbReference type="Proteomes" id="UP000006729"/>
    </source>
</evidence>
<proteinExistence type="predicted"/>
<dbReference type="Proteomes" id="UP000006729">
    <property type="component" value="Chromosome 1"/>
</dbReference>
<keyword evidence="2" id="KW-1185">Reference proteome</keyword>
<gene>
    <name evidence="1" type="ORF">POPTR_001G059600</name>
</gene>
<dbReference type="EMBL" id="CM009290">
    <property type="protein sequence ID" value="PNT52937.1"/>
    <property type="molecule type" value="Genomic_DNA"/>
</dbReference>
<dbReference type="AlphaFoldDB" id="U5GTF4"/>
<name>U5GTF4_POPTR</name>